<organism evidence="1 2">
    <name type="scientific">Clostridium intestinale DSM 6191</name>
    <dbReference type="NCBI Taxonomy" id="1121320"/>
    <lineage>
        <taxon>Bacteria</taxon>
        <taxon>Bacillati</taxon>
        <taxon>Bacillota</taxon>
        <taxon>Clostridia</taxon>
        <taxon>Eubacteriales</taxon>
        <taxon>Clostridiaceae</taxon>
        <taxon>Clostridium</taxon>
    </lineage>
</organism>
<dbReference type="EMBL" id="FQXU01000007">
    <property type="protein sequence ID" value="SHI17262.1"/>
    <property type="molecule type" value="Genomic_DNA"/>
</dbReference>
<gene>
    <name evidence="1" type="ORF">SAMN02745941_02363</name>
</gene>
<evidence type="ECO:0000313" key="2">
    <source>
        <dbReference type="Proteomes" id="UP000184241"/>
    </source>
</evidence>
<evidence type="ECO:0008006" key="3">
    <source>
        <dbReference type="Google" id="ProtNLM"/>
    </source>
</evidence>
<dbReference type="Proteomes" id="UP000184241">
    <property type="component" value="Unassembled WGS sequence"/>
</dbReference>
<accession>A0A1M5YYX5</accession>
<dbReference type="RefSeq" id="WP_073019700.1">
    <property type="nucleotide sequence ID" value="NZ_FQXU01000007.1"/>
</dbReference>
<dbReference type="AlphaFoldDB" id="A0A1M5YYX5"/>
<sequence length="74" mass="8949">MNKEKLKNEIEKNDVIFRYNNKYYSICYFGDKYSVYETDVEHSEQRFNSFEEMTENFNIEGKAFKDVIGEIILV</sequence>
<protein>
    <recommendedName>
        <fullName evidence="3">Phage protein</fullName>
    </recommendedName>
</protein>
<name>A0A1M5YYX5_9CLOT</name>
<reference evidence="1 2" key="1">
    <citation type="submission" date="2016-11" db="EMBL/GenBank/DDBJ databases">
        <authorList>
            <person name="Jaros S."/>
            <person name="Januszkiewicz K."/>
            <person name="Wedrychowicz H."/>
        </authorList>
    </citation>
    <scope>NUCLEOTIDE SEQUENCE [LARGE SCALE GENOMIC DNA]</scope>
    <source>
        <strain evidence="1 2">DSM 6191</strain>
    </source>
</reference>
<proteinExistence type="predicted"/>
<evidence type="ECO:0000313" key="1">
    <source>
        <dbReference type="EMBL" id="SHI17262.1"/>
    </source>
</evidence>